<dbReference type="InterPro" id="IPR009003">
    <property type="entry name" value="Peptidase_S1_PA"/>
</dbReference>
<dbReference type="InterPro" id="IPR050430">
    <property type="entry name" value="Peptidase_S1"/>
</dbReference>
<dbReference type="PROSITE" id="PS50240">
    <property type="entry name" value="TRYPSIN_DOM"/>
    <property type="match status" value="1"/>
</dbReference>
<evidence type="ECO:0000313" key="13">
    <source>
        <dbReference type="Proteomes" id="UP001159042"/>
    </source>
</evidence>
<feature type="domain" description="Peptidase S1" evidence="11">
    <location>
        <begin position="28"/>
        <end position="256"/>
    </location>
</feature>
<protein>
    <recommendedName>
        <fullName evidence="10">trypsin</fullName>
        <ecNumber evidence="10">3.4.21.4</ecNumber>
    </recommendedName>
</protein>
<evidence type="ECO:0000256" key="8">
    <source>
        <dbReference type="ARBA" id="ARBA00023157"/>
    </source>
</evidence>
<proteinExistence type="inferred from homology"/>
<name>A0AAV8VV39_9CUCU</name>
<keyword evidence="5" id="KW-0378">Hydrolase</keyword>
<dbReference type="SMART" id="SM00020">
    <property type="entry name" value="Tryp_SPc"/>
    <property type="match status" value="1"/>
</dbReference>
<dbReference type="PRINTS" id="PR00722">
    <property type="entry name" value="CHYMOTRYPSIN"/>
</dbReference>
<comment type="catalytic activity">
    <reaction evidence="9">
        <text>Preferential cleavage: Arg-|-Xaa, Lys-|-Xaa.</text>
        <dbReference type="EC" id="3.4.21.4"/>
    </reaction>
</comment>
<dbReference type="EC" id="3.4.21.4" evidence="10"/>
<keyword evidence="6" id="KW-0720">Serine protease</keyword>
<evidence type="ECO:0000256" key="10">
    <source>
        <dbReference type="ARBA" id="ARBA00038868"/>
    </source>
</evidence>
<keyword evidence="7" id="KW-0865">Zymogen</keyword>
<evidence type="ECO:0000256" key="9">
    <source>
        <dbReference type="ARBA" id="ARBA00036320"/>
    </source>
</evidence>
<evidence type="ECO:0000313" key="12">
    <source>
        <dbReference type="EMBL" id="KAJ8918093.1"/>
    </source>
</evidence>
<dbReference type="EMBL" id="JANEYG010000028">
    <property type="protein sequence ID" value="KAJ8918093.1"/>
    <property type="molecule type" value="Genomic_DNA"/>
</dbReference>
<organism evidence="12 13">
    <name type="scientific">Exocentrus adspersus</name>
    <dbReference type="NCBI Taxonomy" id="1586481"/>
    <lineage>
        <taxon>Eukaryota</taxon>
        <taxon>Metazoa</taxon>
        <taxon>Ecdysozoa</taxon>
        <taxon>Arthropoda</taxon>
        <taxon>Hexapoda</taxon>
        <taxon>Insecta</taxon>
        <taxon>Pterygota</taxon>
        <taxon>Neoptera</taxon>
        <taxon>Endopterygota</taxon>
        <taxon>Coleoptera</taxon>
        <taxon>Polyphaga</taxon>
        <taxon>Cucujiformia</taxon>
        <taxon>Chrysomeloidea</taxon>
        <taxon>Cerambycidae</taxon>
        <taxon>Lamiinae</taxon>
        <taxon>Acanthocinini</taxon>
        <taxon>Exocentrus</taxon>
    </lineage>
</organism>
<keyword evidence="4" id="KW-0222">Digestion</keyword>
<dbReference type="InterPro" id="IPR001314">
    <property type="entry name" value="Peptidase_S1A"/>
</dbReference>
<keyword evidence="2" id="KW-0645">Protease</keyword>
<keyword evidence="13" id="KW-1185">Reference proteome</keyword>
<gene>
    <name evidence="12" type="ORF">NQ315_011550</name>
</gene>
<dbReference type="InterPro" id="IPR001254">
    <property type="entry name" value="Trypsin_dom"/>
</dbReference>
<evidence type="ECO:0000256" key="2">
    <source>
        <dbReference type="ARBA" id="ARBA00022670"/>
    </source>
</evidence>
<dbReference type="Pfam" id="PF00089">
    <property type="entry name" value="Trypsin"/>
    <property type="match status" value="1"/>
</dbReference>
<dbReference type="GO" id="GO:0006508">
    <property type="term" value="P:proteolysis"/>
    <property type="evidence" value="ECO:0007669"/>
    <property type="project" value="UniProtKB-KW"/>
</dbReference>
<evidence type="ECO:0000256" key="7">
    <source>
        <dbReference type="ARBA" id="ARBA00023145"/>
    </source>
</evidence>
<dbReference type="PANTHER" id="PTHR24276">
    <property type="entry name" value="POLYSERASE-RELATED"/>
    <property type="match status" value="1"/>
</dbReference>
<dbReference type="SUPFAM" id="SSF50494">
    <property type="entry name" value="Trypsin-like serine proteases"/>
    <property type="match status" value="1"/>
</dbReference>
<dbReference type="GO" id="GO:0007586">
    <property type="term" value="P:digestion"/>
    <property type="evidence" value="ECO:0007669"/>
    <property type="project" value="UniProtKB-KW"/>
</dbReference>
<reference evidence="12 13" key="1">
    <citation type="journal article" date="2023" name="Insect Mol. Biol.">
        <title>Genome sequencing provides insights into the evolution of gene families encoding plant cell wall-degrading enzymes in longhorned beetles.</title>
        <authorList>
            <person name="Shin N.R."/>
            <person name="Okamura Y."/>
            <person name="Kirsch R."/>
            <person name="Pauchet Y."/>
        </authorList>
    </citation>
    <scope>NUCLEOTIDE SEQUENCE [LARGE SCALE GENOMIC DNA]</scope>
    <source>
        <strain evidence="12">EAD_L_NR</strain>
    </source>
</reference>
<evidence type="ECO:0000256" key="4">
    <source>
        <dbReference type="ARBA" id="ARBA00022757"/>
    </source>
</evidence>
<evidence type="ECO:0000256" key="6">
    <source>
        <dbReference type="ARBA" id="ARBA00022825"/>
    </source>
</evidence>
<keyword evidence="3" id="KW-0732">Signal</keyword>
<dbReference type="Proteomes" id="UP001159042">
    <property type="component" value="Unassembled WGS sequence"/>
</dbReference>
<dbReference type="GO" id="GO:0004252">
    <property type="term" value="F:serine-type endopeptidase activity"/>
    <property type="evidence" value="ECO:0007669"/>
    <property type="project" value="UniProtKB-EC"/>
</dbReference>
<comment type="similarity">
    <text evidence="1">Belongs to the peptidase S1 family.</text>
</comment>
<dbReference type="InterPro" id="IPR043504">
    <property type="entry name" value="Peptidase_S1_PA_chymotrypsin"/>
</dbReference>
<dbReference type="Gene3D" id="2.40.10.10">
    <property type="entry name" value="Trypsin-like serine proteases"/>
    <property type="match status" value="1"/>
</dbReference>
<keyword evidence="8" id="KW-1015">Disulfide bond</keyword>
<dbReference type="FunFam" id="2.40.10.10:FF:000077">
    <property type="entry name" value="Predicted protein"/>
    <property type="match status" value="1"/>
</dbReference>
<sequence length="257" mass="27808">MLKLVVLCSVFIPIAIIGVQAFFIDSRIIGGHEVNITEYPYQVRLDLQGKYRCGGSIISRTWIITAAQCIVEGPASDMTVRVGTSHQITGGQLFNVSAIIVNANYTISSGDYDIALIQLKEPIALSELAQTVRLPDNEDTDLDGRIGTVTGWGRTTENGNDSRILRAVDVPVVNRETCNSIYNSINYRSYVTERMLCTGFMEGDKNPCKGDGGAPLVVDSVLTGIAGWSNGCASPGVPHVYTNVAAFRDWITDITGI</sequence>
<dbReference type="CDD" id="cd00190">
    <property type="entry name" value="Tryp_SPc"/>
    <property type="match status" value="1"/>
</dbReference>
<dbReference type="AlphaFoldDB" id="A0AAV8VV39"/>
<dbReference type="PANTHER" id="PTHR24276:SF97">
    <property type="entry name" value="GH13245P2-RELATED"/>
    <property type="match status" value="1"/>
</dbReference>
<accession>A0AAV8VV39</accession>
<evidence type="ECO:0000256" key="5">
    <source>
        <dbReference type="ARBA" id="ARBA00022801"/>
    </source>
</evidence>
<evidence type="ECO:0000256" key="1">
    <source>
        <dbReference type="ARBA" id="ARBA00007664"/>
    </source>
</evidence>
<evidence type="ECO:0000259" key="11">
    <source>
        <dbReference type="PROSITE" id="PS50240"/>
    </source>
</evidence>
<comment type="caution">
    <text evidence="12">The sequence shown here is derived from an EMBL/GenBank/DDBJ whole genome shotgun (WGS) entry which is preliminary data.</text>
</comment>
<evidence type="ECO:0000256" key="3">
    <source>
        <dbReference type="ARBA" id="ARBA00022729"/>
    </source>
</evidence>